<reference evidence="2 4" key="1">
    <citation type="journal article" date="2017" name="J. Antimicrob. Chemother.">
        <title>Characterization of the population structure, drug resistance mechanisms and plasmids of the community-associated Enterobacter cloacae complex in China.</title>
        <authorList>
            <person name="Zhou K."/>
            <person name="Yu W."/>
            <person name="Cao X."/>
            <person name="Shen P."/>
            <person name="Lu H."/>
            <person name="Luo Q."/>
            <person name="Rossen J.W.A."/>
            <person name="Xiao Y."/>
        </authorList>
    </citation>
    <scope>NUCLEOTIDE SEQUENCE [LARGE SCALE GENOMIC DNA]</scope>
    <source>
        <strain evidence="2 4">ECC904</strain>
    </source>
</reference>
<evidence type="ECO:0000313" key="2">
    <source>
        <dbReference type="EMBL" id="PJD84551.1"/>
    </source>
</evidence>
<proteinExistence type="predicted"/>
<gene>
    <name evidence="2" type="ORF">B9Q30_15550</name>
    <name evidence="3" type="ORF">CGZ54_19710</name>
</gene>
<name>A0A2J0PYL5_9ENTR</name>
<dbReference type="Proteomes" id="UP000231328">
    <property type="component" value="Unassembled WGS sequence"/>
</dbReference>
<dbReference type="STRING" id="299766.BFV68_19275"/>
<dbReference type="RefSeq" id="WP_032657714.1">
    <property type="nucleotide sequence ID" value="NZ_CABGWF010000004.1"/>
</dbReference>
<evidence type="ECO:0000256" key="1">
    <source>
        <dbReference type="SAM" id="Phobius"/>
    </source>
</evidence>
<dbReference type="AlphaFoldDB" id="A0A2J0PYL5"/>
<sequence>MMTEPMTGLYALTVFAAFIFFSWEERRDAETSDDVDFILVAISSLVWPVLVAVCVAAYMINAWKKWVNRD</sequence>
<reference evidence="3 5" key="2">
    <citation type="submission" date="2017-07" db="EMBL/GenBank/DDBJ databases">
        <title>Draft genome sequence of Enterobacter cloacae ST128, a clinical strain coproducing KPC-2 and NDM-1 carbapenemases.</title>
        <authorList>
            <person name="Li X."/>
        </authorList>
    </citation>
    <scope>NUCLEOTIDE SEQUENCE [LARGE SCALE GENOMIC DNA]</scope>
    <source>
        <strain evidence="3 5">HBY</strain>
    </source>
</reference>
<evidence type="ECO:0000313" key="5">
    <source>
        <dbReference type="Proteomes" id="UP000231328"/>
    </source>
</evidence>
<keyword evidence="1" id="KW-0812">Transmembrane</keyword>
<dbReference type="EMBL" id="NEEW01000006">
    <property type="protein sequence ID" value="PJD84551.1"/>
    <property type="molecule type" value="Genomic_DNA"/>
</dbReference>
<protein>
    <submittedName>
        <fullName evidence="2">Uncharacterized protein</fullName>
    </submittedName>
</protein>
<feature type="transmembrane region" description="Helical" evidence="1">
    <location>
        <begin position="6"/>
        <end position="23"/>
    </location>
</feature>
<dbReference type="Proteomes" id="UP000229974">
    <property type="component" value="Unassembled WGS sequence"/>
</dbReference>
<comment type="caution">
    <text evidence="2">The sequence shown here is derived from an EMBL/GenBank/DDBJ whole genome shotgun (WGS) entry which is preliminary data.</text>
</comment>
<dbReference type="OrthoDB" id="9921992at2"/>
<dbReference type="EMBL" id="NMVR01000036">
    <property type="protein sequence ID" value="PJG38130.1"/>
    <property type="molecule type" value="Genomic_DNA"/>
</dbReference>
<feature type="transmembrane region" description="Helical" evidence="1">
    <location>
        <begin position="35"/>
        <end position="60"/>
    </location>
</feature>
<accession>A0A2J0PYL5</accession>
<organism evidence="2 4">
    <name type="scientific">Enterobacter hormaechei</name>
    <dbReference type="NCBI Taxonomy" id="158836"/>
    <lineage>
        <taxon>Bacteria</taxon>
        <taxon>Pseudomonadati</taxon>
        <taxon>Pseudomonadota</taxon>
        <taxon>Gammaproteobacteria</taxon>
        <taxon>Enterobacterales</taxon>
        <taxon>Enterobacteriaceae</taxon>
        <taxon>Enterobacter</taxon>
        <taxon>Enterobacter cloacae complex</taxon>
    </lineage>
</organism>
<keyword evidence="1" id="KW-0472">Membrane</keyword>
<keyword evidence="1" id="KW-1133">Transmembrane helix</keyword>
<evidence type="ECO:0000313" key="4">
    <source>
        <dbReference type="Proteomes" id="UP000229974"/>
    </source>
</evidence>
<evidence type="ECO:0000313" key="3">
    <source>
        <dbReference type="EMBL" id="PJG38130.1"/>
    </source>
</evidence>